<dbReference type="HAMAP" id="MF_00378">
    <property type="entry name" value="Exonuc_7_L"/>
    <property type="match status" value="1"/>
</dbReference>
<comment type="subcellular location">
    <subcellularLocation>
        <location evidence="5 6">Cytoplasm</location>
    </subcellularLocation>
</comment>
<keyword evidence="4 5" id="KW-0269">Exonuclease</keyword>
<evidence type="ECO:0000259" key="7">
    <source>
        <dbReference type="Pfam" id="PF02601"/>
    </source>
</evidence>
<dbReference type="PANTHER" id="PTHR30008:SF0">
    <property type="entry name" value="EXODEOXYRIBONUCLEASE 7 LARGE SUBUNIT"/>
    <property type="match status" value="1"/>
</dbReference>
<dbReference type="RefSeq" id="WP_184707781.1">
    <property type="nucleotide sequence ID" value="NZ_JACHKZ010000010.1"/>
</dbReference>
<dbReference type="PANTHER" id="PTHR30008">
    <property type="entry name" value="EXODEOXYRIBONUCLEASE 7 LARGE SUBUNIT"/>
    <property type="match status" value="1"/>
</dbReference>
<evidence type="ECO:0000313" key="9">
    <source>
        <dbReference type="EMBL" id="MBB6577890.1"/>
    </source>
</evidence>
<dbReference type="NCBIfam" id="TIGR00237">
    <property type="entry name" value="xseA"/>
    <property type="match status" value="1"/>
</dbReference>
<dbReference type="EC" id="3.1.11.6" evidence="5"/>
<evidence type="ECO:0000256" key="6">
    <source>
        <dbReference type="RuleBase" id="RU004355"/>
    </source>
</evidence>
<dbReference type="InterPro" id="IPR020579">
    <property type="entry name" value="Exonuc_VII_lsu_C"/>
</dbReference>
<comment type="subunit">
    <text evidence="5">Heterooligomer composed of large and small subunits.</text>
</comment>
<comment type="catalytic activity">
    <reaction evidence="5 6">
        <text>Exonucleolytic cleavage in either 5'- to 3'- or 3'- to 5'-direction to yield nucleoside 5'-phosphates.</text>
        <dbReference type="EC" id="3.1.11.6"/>
    </reaction>
</comment>
<organism evidence="9 10">
    <name type="scientific">Comamonas odontotermitis</name>
    <dbReference type="NCBI Taxonomy" id="379895"/>
    <lineage>
        <taxon>Bacteria</taxon>
        <taxon>Pseudomonadati</taxon>
        <taxon>Pseudomonadota</taxon>
        <taxon>Betaproteobacteria</taxon>
        <taxon>Burkholderiales</taxon>
        <taxon>Comamonadaceae</taxon>
        <taxon>Comamonas</taxon>
    </lineage>
</organism>
<name>A0ABR6RFF7_9BURK</name>
<evidence type="ECO:0000259" key="8">
    <source>
        <dbReference type="Pfam" id="PF13742"/>
    </source>
</evidence>
<reference evidence="9 10" key="1">
    <citation type="submission" date="2020-08" db="EMBL/GenBank/DDBJ databases">
        <title>Functional genomics of gut bacteria from endangered species of beetles.</title>
        <authorList>
            <person name="Carlos-Shanley C."/>
        </authorList>
    </citation>
    <scope>NUCLEOTIDE SEQUENCE [LARGE SCALE GENOMIC DNA]</scope>
    <source>
        <strain evidence="9 10">S00124</strain>
    </source>
</reference>
<keyword evidence="2 5" id="KW-0540">Nuclease</keyword>
<evidence type="ECO:0000256" key="4">
    <source>
        <dbReference type="ARBA" id="ARBA00022839"/>
    </source>
</evidence>
<accession>A0ABR6RFF7</accession>
<protein>
    <recommendedName>
        <fullName evidence="5">Exodeoxyribonuclease 7 large subunit</fullName>
        <ecNumber evidence="5">3.1.11.6</ecNumber>
    </recommendedName>
    <alternativeName>
        <fullName evidence="5">Exodeoxyribonuclease VII large subunit</fullName>
        <shortName evidence="5">Exonuclease VII large subunit</shortName>
    </alternativeName>
</protein>
<keyword evidence="1 5" id="KW-0963">Cytoplasm</keyword>
<comment type="similarity">
    <text evidence="5 6">Belongs to the XseA family.</text>
</comment>
<dbReference type="CDD" id="cd04489">
    <property type="entry name" value="ExoVII_LU_OBF"/>
    <property type="match status" value="1"/>
</dbReference>
<evidence type="ECO:0000256" key="2">
    <source>
        <dbReference type="ARBA" id="ARBA00022722"/>
    </source>
</evidence>
<dbReference type="Pfam" id="PF02601">
    <property type="entry name" value="Exonuc_VII_L"/>
    <property type="match status" value="1"/>
</dbReference>
<proteinExistence type="inferred from homology"/>
<comment type="function">
    <text evidence="5">Bidirectionally degrades single-stranded DNA into large acid-insoluble oligonucleotides, which are then degraded further into small acid-soluble oligonucleotides.</text>
</comment>
<evidence type="ECO:0000256" key="1">
    <source>
        <dbReference type="ARBA" id="ARBA00022490"/>
    </source>
</evidence>
<evidence type="ECO:0000256" key="5">
    <source>
        <dbReference type="HAMAP-Rule" id="MF_00378"/>
    </source>
</evidence>
<dbReference type="InterPro" id="IPR025824">
    <property type="entry name" value="OB-fold_nuc-bd_dom"/>
</dbReference>
<feature type="domain" description="Exonuclease VII large subunit C-terminal" evidence="7">
    <location>
        <begin position="131"/>
        <end position="437"/>
    </location>
</feature>
<evidence type="ECO:0000313" key="10">
    <source>
        <dbReference type="Proteomes" id="UP000562492"/>
    </source>
</evidence>
<dbReference type="EMBL" id="JACHKZ010000010">
    <property type="protein sequence ID" value="MBB6577890.1"/>
    <property type="molecule type" value="Genomic_DNA"/>
</dbReference>
<sequence>MDNFDIPATAAPRTWEVGALCRAVGDALAARFNPVAVRGELSGFSRAASGHCYFNLKDVNGQIRCAMFKRAAQSLGFAPRDGELVEVVGKLGVYEQRGDLQLIVEDMRRAGQGALFEQFLRLKAQLDAEGLFDAARKRPLPLMPRGIGIVTSLGAAALHDVVTALRRRVPQLPVVLVPALVQGGQAAPSMVEALQKLYRLAEAQIALDAGLTDEAPAAAIDAILLVRGGGSLEDLWAFNDEQLARTIAQSPVPLISGVGHETDFTIADFCADLRAPTPTAAAELVCQPRDVWLGALDLVQERLDDAVERHIDRQLQRLDMAARQIARPSGLVHRQQQGLDRSAQRLQAAVQSQLHGQDKRVQHLASTFPKSVSRSLERQQQRVEQLGARLELLNPRQVLSRGYALLTGMDGQVIHSVTQATPGKAMHAELADGSVDVVATQRLLV</sequence>
<dbReference type="Proteomes" id="UP000562492">
    <property type="component" value="Unassembled WGS sequence"/>
</dbReference>
<dbReference type="InterPro" id="IPR003753">
    <property type="entry name" value="Exonuc_VII_L"/>
</dbReference>
<evidence type="ECO:0000256" key="3">
    <source>
        <dbReference type="ARBA" id="ARBA00022801"/>
    </source>
</evidence>
<comment type="caution">
    <text evidence="9">The sequence shown here is derived from an EMBL/GenBank/DDBJ whole genome shotgun (WGS) entry which is preliminary data.</text>
</comment>
<dbReference type="Pfam" id="PF13742">
    <property type="entry name" value="tRNA_anti_2"/>
    <property type="match status" value="1"/>
</dbReference>
<keyword evidence="3 5" id="KW-0378">Hydrolase</keyword>
<gene>
    <name evidence="5" type="primary">xseA</name>
    <name evidence="9" type="ORF">HNP33_001958</name>
</gene>
<feature type="domain" description="OB-fold nucleic acid binding" evidence="8">
    <location>
        <begin position="16"/>
        <end position="108"/>
    </location>
</feature>
<dbReference type="GO" id="GO:0008855">
    <property type="term" value="F:exodeoxyribonuclease VII activity"/>
    <property type="evidence" value="ECO:0007669"/>
    <property type="project" value="UniProtKB-EC"/>
</dbReference>
<keyword evidence="10" id="KW-1185">Reference proteome</keyword>